<comment type="caution">
    <text evidence="2">The sequence shown here is derived from an EMBL/GenBank/DDBJ whole genome shotgun (WGS) entry which is preliminary data.</text>
</comment>
<keyword evidence="1" id="KW-0812">Transmembrane</keyword>
<keyword evidence="1" id="KW-1133">Transmembrane helix</keyword>
<dbReference type="AlphaFoldDB" id="A0A2M6W1F7"/>
<dbReference type="Proteomes" id="UP000229362">
    <property type="component" value="Unassembled WGS sequence"/>
</dbReference>
<evidence type="ECO:0000313" key="3">
    <source>
        <dbReference type="Proteomes" id="UP000229362"/>
    </source>
</evidence>
<organism evidence="2 3">
    <name type="scientific">Candidatus Magasanikbacteria bacterium CG10_big_fil_rev_8_21_14_0_10_43_6</name>
    <dbReference type="NCBI Taxonomy" id="1974650"/>
    <lineage>
        <taxon>Bacteria</taxon>
        <taxon>Candidatus Magasanikiibacteriota</taxon>
    </lineage>
</organism>
<reference evidence="3" key="1">
    <citation type="submission" date="2017-09" db="EMBL/GenBank/DDBJ databases">
        <title>Depth-based differentiation of microbial function through sediment-hosted aquifers and enrichment of novel symbionts in the deep terrestrial subsurface.</title>
        <authorList>
            <person name="Probst A.J."/>
            <person name="Ladd B."/>
            <person name="Jarett J.K."/>
            <person name="Geller-Mcgrath D.E."/>
            <person name="Sieber C.M.K."/>
            <person name="Emerson J.B."/>
            <person name="Anantharaman K."/>
            <person name="Thomas B.C."/>
            <person name="Malmstrom R."/>
            <person name="Stieglmeier M."/>
            <person name="Klingl A."/>
            <person name="Woyke T."/>
            <person name="Ryan C.M."/>
            <person name="Banfield J.F."/>
        </authorList>
    </citation>
    <scope>NUCLEOTIDE SEQUENCE [LARGE SCALE GENOMIC DNA]</scope>
</reference>
<dbReference type="EMBL" id="PFBZ01000111">
    <property type="protein sequence ID" value="PIT86540.1"/>
    <property type="molecule type" value="Genomic_DNA"/>
</dbReference>
<keyword evidence="1" id="KW-0472">Membrane</keyword>
<gene>
    <name evidence="2" type="ORF">COU33_02560</name>
</gene>
<evidence type="ECO:0008006" key="4">
    <source>
        <dbReference type="Google" id="ProtNLM"/>
    </source>
</evidence>
<protein>
    <recommendedName>
        <fullName evidence="4">Type 4 fimbrial biogenesis protein PilX N-terminal domain-containing protein</fullName>
    </recommendedName>
</protein>
<sequence length="450" mass="49984">MKDTLAQYIKAYARNKKGSSLIYILVFGSVATMIIISGVATYALFEHQASNRKHARDMSFHIAEAGIDYYRWHLAHNPTDFQDGTGQPGPYVHEYVDKNGTNIGFFSLEIDPPLAGSTVATIRSTGWVNWQPQTTRTIQVRAGFPALTDYTFLTNANMNFSFTTEVHGQVHSNGGIRFDGTSDSWVKSARDRYQYENQQHDGVWGGGGPRAFWNFPVPAIDFNAITADLGAIRDSADDGGIHLNSSGDEGWHVVFNGNNFDLFRVTDVDCYPGSGRWRFNRWNGWFWDGTTYCYDVGAEVFVANHQIPENGAVFIEDNTWVEGQVDGRVTVGVGRFPVQAPYETIYIQGNLTYAERSSDDVTGLLAQGDIIVPHDVPDTMTIDAALLSQFGVISRPYYDSDLKTLANVFGSQISYAGGGWKWTNGWGNVISGFVNTNHTYDANLSYYPPP</sequence>
<name>A0A2M6W1F7_9BACT</name>
<feature type="transmembrane region" description="Helical" evidence="1">
    <location>
        <begin position="21"/>
        <end position="45"/>
    </location>
</feature>
<proteinExistence type="predicted"/>
<feature type="non-terminal residue" evidence="2">
    <location>
        <position position="450"/>
    </location>
</feature>
<evidence type="ECO:0000256" key="1">
    <source>
        <dbReference type="SAM" id="Phobius"/>
    </source>
</evidence>
<accession>A0A2M6W1F7</accession>
<evidence type="ECO:0000313" key="2">
    <source>
        <dbReference type="EMBL" id="PIT86540.1"/>
    </source>
</evidence>